<feature type="region of interest" description="Disordered" evidence="1">
    <location>
        <begin position="48"/>
        <end position="71"/>
    </location>
</feature>
<gene>
    <name evidence="2" type="ORF">EYF80_002993</name>
</gene>
<proteinExistence type="predicted"/>
<comment type="caution">
    <text evidence="2">The sequence shown here is derived from an EMBL/GenBank/DDBJ whole genome shotgun (WGS) entry which is preliminary data.</text>
</comment>
<organism evidence="2 3">
    <name type="scientific">Liparis tanakae</name>
    <name type="common">Tanaka's snailfish</name>
    <dbReference type="NCBI Taxonomy" id="230148"/>
    <lineage>
        <taxon>Eukaryota</taxon>
        <taxon>Metazoa</taxon>
        <taxon>Chordata</taxon>
        <taxon>Craniata</taxon>
        <taxon>Vertebrata</taxon>
        <taxon>Euteleostomi</taxon>
        <taxon>Actinopterygii</taxon>
        <taxon>Neopterygii</taxon>
        <taxon>Teleostei</taxon>
        <taxon>Neoteleostei</taxon>
        <taxon>Acanthomorphata</taxon>
        <taxon>Eupercaria</taxon>
        <taxon>Perciformes</taxon>
        <taxon>Cottioidei</taxon>
        <taxon>Cottales</taxon>
        <taxon>Liparidae</taxon>
        <taxon>Liparis</taxon>
    </lineage>
</organism>
<dbReference type="Proteomes" id="UP000314294">
    <property type="component" value="Unassembled WGS sequence"/>
</dbReference>
<accession>A0A4Z2J9M5</accession>
<dbReference type="EMBL" id="SRLO01000013">
    <property type="protein sequence ID" value="TNN86810.1"/>
    <property type="molecule type" value="Genomic_DNA"/>
</dbReference>
<dbReference type="AlphaFoldDB" id="A0A4Z2J9M5"/>
<reference evidence="2 3" key="1">
    <citation type="submission" date="2019-03" db="EMBL/GenBank/DDBJ databases">
        <title>First draft genome of Liparis tanakae, snailfish: a comprehensive survey of snailfish specific genes.</title>
        <authorList>
            <person name="Kim W."/>
            <person name="Song I."/>
            <person name="Jeong J.-H."/>
            <person name="Kim D."/>
            <person name="Kim S."/>
            <person name="Ryu S."/>
            <person name="Song J.Y."/>
            <person name="Lee S.K."/>
        </authorList>
    </citation>
    <scope>NUCLEOTIDE SEQUENCE [LARGE SCALE GENOMIC DNA]</scope>
    <source>
        <tissue evidence="2">Muscle</tissue>
    </source>
</reference>
<name>A0A4Z2J9M5_9TELE</name>
<sequence length="335" mass="35174">MEADSVFLYNNKETTTASLYLRQQHTKLDRYSVSDDSQSPGSAIIRTEKVSEDSGKSRQPGMQLVTTDNNEEKKGTLVRIHWNAVKAGGLVSNRHPPAHQEPATRAGPVPVLFIQRYYLTGVVSLQSHPGAPPTTVAFWPLTLKGNTVRGAGRRSRAAVADAAGNGLILPPHAPGAKSGSLLRLDGGALRRKDLLCGQRHVDQDGPFSDEARGGKRGRAAGVERVSGLGVDHVVRGGIKGVHGEPRGGAEECGRQESVLRGRGFFGGGTRDVPPGGDAGLRGHGARILGPRCEGVQVVGAEVPPSGPAGAHPSTHRLGVAGAAQDTGRRMLRPGQ</sequence>
<evidence type="ECO:0000256" key="1">
    <source>
        <dbReference type="SAM" id="MobiDB-lite"/>
    </source>
</evidence>
<keyword evidence="3" id="KW-1185">Reference proteome</keyword>
<evidence type="ECO:0000313" key="3">
    <source>
        <dbReference type="Proteomes" id="UP000314294"/>
    </source>
</evidence>
<protein>
    <submittedName>
        <fullName evidence="2">Uncharacterized protein</fullName>
    </submittedName>
</protein>
<evidence type="ECO:0000313" key="2">
    <source>
        <dbReference type="EMBL" id="TNN86810.1"/>
    </source>
</evidence>